<dbReference type="Pfam" id="PF00753">
    <property type="entry name" value="Lactamase_B"/>
    <property type="match status" value="1"/>
</dbReference>
<name>A0A081BW20_VECG1</name>
<keyword evidence="4" id="KW-1185">Reference proteome</keyword>
<dbReference type="eggNOG" id="COG0607">
    <property type="taxonomic scope" value="Bacteria"/>
</dbReference>
<dbReference type="CDD" id="cd07724">
    <property type="entry name" value="POD-like_MBL-fold"/>
    <property type="match status" value="1"/>
</dbReference>
<dbReference type="SMART" id="SM00450">
    <property type="entry name" value="RHOD"/>
    <property type="match status" value="2"/>
</dbReference>
<dbReference type="AlphaFoldDB" id="A0A081BW20"/>
<keyword evidence="3" id="KW-0378">Hydrolase</keyword>
<reference evidence="3" key="1">
    <citation type="journal article" date="2015" name="PeerJ">
        <title>First genomic representation of candidate bacterial phylum KSB3 points to enhanced environmental sensing as a trigger of wastewater bulking.</title>
        <authorList>
            <person name="Sekiguchi Y."/>
            <person name="Ohashi A."/>
            <person name="Parks D.H."/>
            <person name="Yamauchi T."/>
            <person name="Tyson G.W."/>
            <person name="Hugenholtz P."/>
        </authorList>
    </citation>
    <scope>NUCLEOTIDE SEQUENCE [LARGE SCALE GENOMIC DNA]</scope>
</reference>
<dbReference type="CDD" id="cd00158">
    <property type="entry name" value="RHOD"/>
    <property type="match status" value="2"/>
</dbReference>
<dbReference type="STRING" id="1499967.U27_03487"/>
<dbReference type="InterPro" id="IPR001763">
    <property type="entry name" value="Rhodanese-like_dom"/>
</dbReference>
<dbReference type="SUPFAM" id="SSF52821">
    <property type="entry name" value="Rhodanese/Cell cycle control phosphatase"/>
    <property type="match status" value="2"/>
</dbReference>
<dbReference type="Gene3D" id="3.60.15.10">
    <property type="entry name" value="Ribonuclease Z/Hydroxyacylglutathione hydrolase-like"/>
    <property type="match status" value="1"/>
</dbReference>
<evidence type="ECO:0000313" key="3">
    <source>
        <dbReference type="EMBL" id="GAK56525.1"/>
    </source>
</evidence>
<dbReference type="GO" id="GO:0006749">
    <property type="term" value="P:glutathione metabolic process"/>
    <property type="evidence" value="ECO:0007669"/>
    <property type="project" value="InterPro"/>
</dbReference>
<dbReference type="InterPro" id="IPR001279">
    <property type="entry name" value="Metallo-B-lactamas"/>
</dbReference>
<evidence type="ECO:0000256" key="1">
    <source>
        <dbReference type="ARBA" id="ARBA00022723"/>
    </source>
</evidence>
<evidence type="ECO:0000313" key="4">
    <source>
        <dbReference type="Proteomes" id="UP000030661"/>
    </source>
</evidence>
<feature type="domain" description="Rhodanese" evidence="2">
    <location>
        <begin position="368"/>
        <end position="456"/>
    </location>
</feature>
<organism evidence="3">
    <name type="scientific">Vecturithrix granuli</name>
    <dbReference type="NCBI Taxonomy" id="1499967"/>
    <lineage>
        <taxon>Bacteria</taxon>
        <taxon>Candidatus Moduliflexota</taxon>
        <taxon>Candidatus Vecturitrichia</taxon>
        <taxon>Candidatus Vecturitrichales</taxon>
        <taxon>Candidatus Vecturitrichaceae</taxon>
        <taxon>Candidatus Vecturithrix</taxon>
    </lineage>
</organism>
<dbReference type="Gene3D" id="3.40.250.10">
    <property type="entry name" value="Rhodanese-like domain"/>
    <property type="match status" value="2"/>
</dbReference>
<accession>A0A081BW20</accession>
<dbReference type="GO" id="GO:0016787">
    <property type="term" value="F:hydrolase activity"/>
    <property type="evidence" value="ECO:0007669"/>
    <property type="project" value="UniProtKB-KW"/>
</dbReference>
<dbReference type="GO" id="GO:0050313">
    <property type="term" value="F:sulfur dioxygenase activity"/>
    <property type="evidence" value="ECO:0007669"/>
    <property type="project" value="InterPro"/>
</dbReference>
<sequence>MFVQQFFVKGIAHSSYLLGGNRNCAIVDPRRDIQIYLDAAKEMGMQITHILETHLHADFISGHLDLAKVTGTKIYAPGKCDFEYVEVTEGDTFSIDDLEIKVIETPGHTPEHITYIVTDRVRGSEPACIFCGDTLFVGDVGRPDLFPGIAEKLAEKLYHSLHEKLLKLPDFCEVYPAHGAGSLCGRAMGAKRSSTIGYEKLYNAALQIKDVKEFIASLTTDMPPAPDHFSRCSAINAKGPSLVDDLPVLVPLTPPEFKALSEQEHVIVLDTRDFASFGGLHVPDSYHVDFGGNFATFAAWVLPPQTDLLLVSESPQQAHDAVTWLRRVGLDRVIGYLEGGIFEWGKHGLETDHVHQLSTFALHEKISKGEQLTLVDARSPKEFDALHIEGAINIPSPDLRTRYKELTPNLPTVLICGTGHRSSLGCSILKQHGFKDVYNAAGGMTAYSASGFSPECPMCVGPHGPAFLG</sequence>
<feature type="domain" description="Rhodanese" evidence="2">
    <location>
        <begin position="262"/>
        <end position="353"/>
    </location>
</feature>
<dbReference type="FunFam" id="3.60.15.10:FF:000030">
    <property type="entry name" value="Metallo-beta-lactamase family protein"/>
    <property type="match status" value="1"/>
</dbReference>
<dbReference type="InterPro" id="IPR036873">
    <property type="entry name" value="Rhodanese-like_dom_sf"/>
</dbReference>
<dbReference type="GO" id="GO:0046872">
    <property type="term" value="F:metal ion binding"/>
    <property type="evidence" value="ECO:0007669"/>
    <property type="project" value="UniProtKB-KW"/>
</dbReference>
<dbReference type="HOGENOM" id="CLU_030571_7_1_0"/>
<dbReference type="PROSITE" id="PS50206">
    <property type="entry name" value="RHODANESE_3"/>
    <property type="match status" value="2"/>
</dbReference>
<proteinExistence type="predicted"/>
<keyword evidence="1" id="KW-0479">Metal-binding</keyword>
<dbReference type="GO" id="GO:0070813">
    <property type="term" value="P:hydrogen sulfide metabolic process"/>
    <property type="evidence" value="ECO:0007669"/>
    <property type="project" value="TreeGrafter"/>
</dbReference>
<dbReference type="SMART" id="SM00849">
    <property type="entry name" value="Lactamase_B"/>
    <property type="match status" value="1"/>
</dbReference>
<protein>
    <submittedName>
        <fullName evidence="3">Metal-dependent hydrolase, beta-lactamase superfamily</fullName>
    </submittedName>
</protein>
<dbReference type="InterPro" id="IPR036866">
    <property type="entry name" value="RibonucZ/Hydroxyglut_hydro"/>
</dbReference>
<dbReference type="InterPro" id="IPR044528">
    <property type="entry name" value="POD-like_MBL-fold"/>
</dbReference>
<dbReference type="PANTHER" id="PTHR43084:SF1">
    <property type="entry name" value="PERSULFIDE DIOXYGENASE ETHE1, MITOCHONDRIAL"/>
    <property type="match status" value="1"/>
</dbReference>
<dbReference type="eggNOG" id="COG0491">
    <property type="taxonomic scope" value="Bacteria"/>
</dbReference>
<evidence type="ECO:0000259" key="2">
    <source>
        <dbReference type="PROSITE" id="PS50206"/>
    </source>
</evidence>
<dbReference type="InterPro" id="IPR051682">
    <property type="entry name" value="Mito_Persulfide_Diox"/>
</dbReference>
<dbReference type="SUPFAM" id="SSF56281">
    <property type="entry name" value="Metallo-hydrolase/oxidoreductase"/>
    <property type="match status" value="1"/>
</dbReference>
<dbReference type="Pfam" id="PF00581">
    <property type="entry name" value="Rhodanese"/>
    <property type="match status" value="2"/>
</dbReference>
<dbReference type="Proteomes" id="UP000030661">
    <property type="component" value="Unassembled WGS sequence"/>
</dbReference>
<dbReference type="PANTHER" id="PTHR43084">
    <property type="entry name" value="PERSULFIDE DIOXYGENASE ETHE1"/>
    <property type="match status" value="1"/>
</dbReference>
<dbReference type="EMBL" id="DF820464">
    <property type="protein sequence ID" value="GAK56525.1"/>
    <property type="molecule type" value="Genomic_DNA"/>
</dbReference>
<gene>
    <name evidence="3" type="ORF">U27_03487</name>
</gene>